<keyword evidence="1" id="KW-0704">Schiff base</keyword>
<dbReference type="InterPro" id="IPR013785">
    <property type="entry name" value="Aldolase_TIM"/>
</dbReference>
<dbReference type="PANTHER" id="PTHR47916:SF1">
    <property type="entry name" value="3-HYDROXY-5-PHOSPHONOOXYPENTANE-2,4-DIONE THIOLASE"/>
    <property type="match status" value="1"/>
</dbReference>
<accession>A0A6L2ZME5</accession>
<reference evidence="3 4" key="1">
    <citation type="submission" date="2020-06" db="EMBL/GenBank/DDBJ databases">
        <title>The genome sequence of Candidatus Regiella insecticola strain Tut.</title>
        <authorList>
            <person name="Nikoh N."/>
            <person name="Tsuchida T."/>
            <person name="Koga R."/>
            <person name="Oshima K."/>
            <person name="Hattori M."/>
            <person name="Fukatsu T."/>
        </authorList>
    </citation>
    <scope>NUCLEOTIDE SEQUENCE [LARGE SCALE GENOMIC DNA]</scope>
    <source>
        <strain evidence="3 4">Tut</strain>
    </source>
</reference>
<dbReference type="GO" id="GO:0004332">
    <property type="term" value="F:fructose-bisphosphate aldolase activity"/>
    <property type="evidence" value="ECO:0007669"/>
    <property type="project" value="InterPro"/>
</dbReference>
<dbReference type="PIRSF" id="PIRSF038992">
    <property type="entry name" value="Aldolase_Ia"/>
    <property type="match status" value="1"/>
</dbReference>
<dbReference type="Pfam" id="PF01791">
    <property type="entry name" value="DeoC"/>
    <property type="match status" value="1"/>
</dbReference>
<dbReference type="SMART" id="SM01133">
    <property type="entry name" value="DeoC"/>
    <property type="match status" value="1"/>
</dbReference>
<dbReference type="Gene3D" id="3.20.20.70">
    <property type="entry name" value="Aldolase class I"/>
    <property type="match status" value="1"/>
</dbReference>
<feature type="compositionally biased region" description="Low complexity" evidence="2">
    <location>
        <begin position="267"/>
        <end position="276"/>
    </location>
</feature>
<evidence type="ECO:0000256" key="1">
    <source>
        <dbReference type="ARBA" id="ARBA00023270"/>
    </source>
</evidence>
<dbReference type="Proteomes" id="UP000504714">
    <property type="component" value="Unassembled WGS sequence"/>
</dbReference>
<dbReference type="InterPro" id="IPR002915">
    <property type="entry name" value="DeoC/FbaB/LacD_aldolase"/>
</dbReference>
<dbReference type="SUPFAM" id="SSF51569">
    <property type="entry name" value="Aldolase"/>
    <property type="match status" value="1"/>
</dbReference>
<name>A0A6L2ZME5_9ENTR</name>
<dbReference type="InterPro" id="IPR041720">
    <property type="entry name" value="FbaB-like"/>
</dbReference>
<dbReference type="RefSeq" id="WP_176487766.1">
    <property type="nucleotide sequence ID" value="NZ_BLXO01000002.1"/>
</dbReference>
<dbReference type="InterPro" id="IPR050456">
    <property type="entry name" value="DeoC/FbaB_aldolase"/>
</dbReference>
<feature type="region of interest" description="Disordered" evidence="2">
    <location>
        <begin position="264"/>
        <end position="283"/>
    </location>
</feature>
<dbReference type="EMBL" id="BLXO01000002">
    <property type="protein sequence ID" value="GFN46023.1"/>
    <property type="molecule type" value="Genomic_DNA"/>
</dbReference>
<dbReference type="PANTHER" id="PTHR47916">
    <property type="entry name" value="FRUCTOSE-BISPHOSPHATE ALDOLASE CLASS 1"/>
    <property type="match status" value="1"/>
</dbReference>
<dbReference type="AlphaFoldDB" id="A0A6L2ZME5"/>
<evidence type="ECO:0000313" key="3">
    <source>
        <dbReference type="EMBL" id="GFN46023.1"/>
    </source>
</evidence>
<organism evidence="3 4">
    <name type="scientific">Candidatus Regiella insecticola</name>
    <dbReference type="NCBI Taxonomy" id="138073"/>
    <lineage>
        <taxon>Bacteria</taxon>
        <taxon>Pseudomonadati</taxon>
        <taxon>Pseudomonadota</taxon>
        <taxon>Gammaproteobacteria</taxon>
        <taxon>Enterobacterales</taxon>
        <taxon>Enterobacteriaceae</taxon>
        <taxon>aphid secondary symbionts</taxon>
        <taxon>Candidatus Regiella</taxon>
    </lineage>
</organism>
<proteinExistence type="predicted"/>
<evidence type="ECO:0000313" key="4">
    <source>
        <dbReference type="Proteomes" id="UP000504714"/>
    </source>
</evidence>
<evidence type="ECO:0000256" key="2">
    <source>
        <dbReference type="SAM" id="MobiDB-lite"/>
    </source>
</evidence>
<gene>
    <name evidence="3" type="primary">aroA'</name>
    <name evidence="3" type="ORF">RINTU1_14350</name>
</gene>
<protein>
    <submittedName>
        <fullName evidence="3">2-amino-3,7-dideoxy-D-threo-hept-6-ulosonate synthase</fullName>
    </submittedName>
</protein>
<comment type="caution">
    <text evidence="3">The sequence shown here is derived from an EMBL/GenBank/DDBJ whole genome shotgun (WGS) entry which is preliminary data.</text>
</comment>
<sequence>MEIGIIRRWERFFNSAHGNSLIVPLDHGFSMGPIEGINSFADVDPWLRNPAIDGVVAHKGLMKHLVANRVAKDMAVCLHINGTSTLSSDISEKPLLLDAEMAVRYGADAISLDLIFSPDNTARNFSLLGSIARQANHYGLPILVMLNLKKGTYDPAKLICLLRQYIRSLCELGVTAVKLKRPESTEQMHSLLYGICQDINIVFAGGVFCNEQAIIEMTSAAVDAGAKGICVGRNIFQHSRPEALLRKLKSALFGSTAKLQISRREANGNGREANNGLSRQPFL</sequence>